<name>C9ZQL8_TRYB9</name>
<dbReference type="EMBL" id="FN554969">
    <property type="protein sequence ID" value="CBH11698.1"/>
    <property type="molecule type" value="Genomic_DNA"/>
</dbReference>
<feature type="transmembrane region" description="Helical" evidence="1">
    <location>
        <begin position="57"/>
        <end position="77"/>
    </location>
</feature>
<feature type="transmembrane region" description="Helical" evidence="1">
    <location>
        <begin position="6"/>
        <end position="36"/>
    </location>
</feature>
<proteinExistence type="predicted"/>
<evidence type="ECO:0000313" key="2">
    <source>
        <dbReference type="EMBL" id="CBH11698.1"/>
    </source>
</evidence>
<protein>
    <submittedName>
        <fullName evidence="2">Uncharacterized protein</fullName>
    </submittedName>
</protein>
<sequence>MFFPVFLYIITIITTVVDCWHGLLLFFTLFFFLFFFDSSLVHSSLLDLGDWIFFFKFKPLSLCFSFSLSFSLFLAYVGLSSSFQLFCRCFIFFQFYFGDYVGMKKER</sequence>
<accession>C9ZQL8</accession>
<keyword evidence="1" id="KW-1133">Transmembrane helix</keyword>
<keyword evidence="1" id="KW-0472">Membrane</keyword>
<evidence type="ECO:0000313" key="3">
    <source>
        <dbReference type="Proteomes" id="UP000002316"/>
    </source>
</evidence>
<reference evidence="3" key="1">
    <citation type="journal article" date="2010" name="PLoS Negl. Trop. Dis.">
        <title>The genome sequence of Trypanosoma brucei gambiense, causative agent of chronic human african trypanosomiasis.</title>
        <authorList>
            <person name="Jackson A.P."/>
            <person name="Sanders M."/>
            <person name="Berry A."/>
            <person name="McQuillan J."/>
            <person name="Aslett M.A."/>
            <person name="Quail M.A."/>
            <person name="Chukualim B."/>
            <person name="Capewell P."/>
            <person name="MacLeod A."/>
            <person name="Melville S.E."/>
            <person name="Gibson W."/>
            <person name="Barry J.D."/>
            <person name="Berriman M."/>
            <person name="Hertz-Fowler C."/>
        </authorList>
    </citation>
    <scope>NUCLEOTIDE SEQUENCE [LARGE SCALE GENOMIC DNA]</scope>
    <source>
        <strain evidence="3">MHOM/CI/86/DAL972</strain>
    </source>
</reference>
<dbReference type="KEGG" id="tbg:TbgDal_VI1760"/>
<dbReference type="Proteomes" id="UP000002316">
    <property type="component" value="Chromosome 6"/>
</dbReference>
<keyword evidence="1" id="KW-0812">Transmembrane</keyword>
<organism evidence="2 3">
    <name type="scientific">Trypanosoma brucei gambiense (strain MHOM/CI/86/DAL972)</name>
    <dbReference type="NCBI Taxonomy" id="679716"/>
    <lineage>
        <taxon>Eukaryota</taxon>
        <taxon>Discoba</taxon>
        <taxon>Euglenozoa</taxon>
        <taxon>Kinetoplastea</taxon>
        <taxon>Metakinetoplastina</taxon>
        <taxon>Trypanosomatida</taxon>
        <taxon>Trypanosomatidae</taxon>
        <taxon>Trypanosoma</taxon>
    </lineage>
</organism>
<dbReference type="GeneID" id="23861812"/>
<dbReference type="RefSeq" id="XP_011773983.1">
    <property type="nucleotide sequence ID" value="XM_011775681.1"/>
</dbReference>
<gene>
    <name evidence="2" type="ORF">TbgDal_VI1760</name>
</gene>
<evidence type="ECO:0000256" key="1">
    <source>
        <dbReference type="SAM" id="Phobius"/>
    </source>
</evidence>
<dbReference type="AlphaFoldDB" id="C9ZQL8"/>